<dbReference type="Pfam" id="PF00989">
    <property type="entry name" value="PAS"/>
    <property type="match status" value="1"/>
</dbReference>
<evidence type="ECO:0000256" key="13">
    <source>
        <dbReference type="ARBA" id="ARBA00023136"/>
    </source>
</evidence>
<dbReference type="InterPro" id="IPR039506">
    <property type="entry name" value="SPOB_a"/>
</dbReference>
<dbReference type="GO" id="GO:0016301">
    <property type="term" value="F:kinase activity"/>
    <property type="evidence" value="ECO:0007669"/>
    <property type="project" value="UniProtKB-KW"/>
</dbReference>
<dbReference type="CDD" id="cd00130">
    <property type="entry name" value="PAS"/>
    <property type="match status" value="1"/>
</dbReference>
<evidence type="ECO:0000256" key="8">
    <source>
        <dbReference type="ARBA" id="ARBA00022741"/>
    </source>
</evidence>
<evidence type="ECO:0000256" key="7">
    <source>
        <dbReference type="ARBA" id="ARBA00022692"/>
    </source>
</evidence>
<evidence type="ECO:0000256" key="1">
    <source>
        <dbReference type="ARBA" id="ARBA00000085"/>
    </source>
</evidence>
<name>A0ABS7I2Y0_9MICO</name>
<dbReference type="InterPro" id="IPR016120">
    <property type="entry name" value="Sig_transdc_His_kin_SpoOB"/>
</dbReference>
<proteinExistence type="predicted"/>
<comment type="caution">
    <text evidence="16">The sequence shown here is derived from an EMBL/GenBank/DDBJ whole genome shotgun (WGS) entry which is preliminary data.</text>
</comment>
<evidence type="ECO:0000256" key="10">
    <source>
        <dbReference type="ARBA" id="ARBA00022840"/>
    </source>
</evidence>
<dbReference type="InterPro" id="IPR004358">
    <property type="entry name" value="Sig_transdc_His_kin-like_C"/>
</dbReference>
<dbReference type="InterPro" id="IPR013767">
    <property type="entry name" value="PAS_fold"/>
</dbReference>
<keyword evidence="9 16" id="KW-0418">Kinase</keyword>
<comment type="catalytic activity">
    <reaction evidence="1">
        <text>ATP + protein L-histidine = ADP + protein N-phospho-L-histidine.</text>
        <dbReference type="EC" id="2.7.13.3"/>
    </reaction>
</comment>
<keyword evidence="6" id="KW-0808">Transferase</keyword>
<sequence>MSLKVQLLLLQAVIVCLATLITGVIAVTLQERAIRTSYQDRMIAVAQSVARQQVILDALDDADPAAVIQPVAELIRQASDVTYVVVTDADGIRLSHPDPDRIGEPVSTDPSVPLSGETFVGTQEGTLGVSWRVKVPIFADVDGGDVVGTVSVGILESEISAQFLSQVPWLLVAMGASAVIGVFGAAWVTSVVRKRIFRLEPGEIATLVEQRETVLHRIGEGIITVDEHGVITTANDAAARLLGDDDLVGRTADEALEPAVADVLRRGEPDGALVLVGERVLIARSTGTVVDGEATAATLLLRDHTELHQALREMDGAQSLTDGLRAQAHEFANTMHVLSGLLELGLVDDAREFIAGSSPGGAMGDGETRPVLGQFELSALLAVKTAQAREVGITLEVRRRPGDADDVPRLSEDVGHDLVTIVGNLVDNAVEACGLGDRVEVCARMDDGMIVVAVDDSGPGVPEDERARIFVEGVSSKAPAGARGPHRRGIGLALVRRVVRRRRGDVSVTDSPLGGARFVVRLPIDAPSPTTSAHEAVPA</sequence>
<organism evidence="16 17">
    <name type="scientific">Microbacterium ureisolvens</name>
    <dbReference type="NCBI Taxonomy" id="2781186"/>
    <lineage>
        <taxon>Bacteria</taxon>
        <taxon>Bacillati</taxon>
        <taxon>Actinomycetota</taxon>
        <taxon>Actinomycetes</taxon>
        <taxon>Micrococcales</taxon>
        <taxon>Microbacteriaceae</taxon>
        <taxon>Microbacterium</taxon>
    </lineage>
</organism>
<dbReference type="SUPFAM" id="SSF55785">
    <property type="entry name" value="PYP-like sensor domain (PAS domain)"/>
    <property type="match status" value="1"/>
</dbReference>
<dbReference type="PANTHER" id="PTHR45436">
    <property type="entry name" value="SENSOR HISTIDINE KINASE YKOH"/>
    <property type="match status" value="1"/>
</dbReference>
<reference evidence="16 17" key="1">
    <citation type="journal article" date="2021" name="MBio">
        <title>Poor Competitiveness of Bradyrhizobium in Pigeon Pea Root Colonization in Indian Soils.</title>
        <authorList>
            <person name="Chalasani D."/>
            <person name="Basu A."/>
            <person name="Pullabhotla S.V.S.R.N."/>
            <person name="Jorrin B."/>
            <person name="Neal A.L."/>
            <person name="Poole P.S."/>
            <person name="Podile A.R."/>
            <person name="Tkacz A."/>
        </authorList>
    </citation>
    <scope>NUCLEOTIDE SEQUENCE [LARGE SCALE GENOMIC DNA]</scope>
    <source>
        <strain evidence="16 17">HU12</strain>
    </source>
</reference>
<keyword evidence="5" id="KW-0597">Phosphoprotein</keyword>
<keyword evidence="7 14" id="KW-0812">Transmembrane</keyword>
<dbReference type="SMART" id="SM00091">
    <property type="entry name" value="PAS"/>
    <property type="match status" value="1"/>
</dbReference>
<evidence type="ECO:0000259" key="15">
    <source>
        <dbReference type="PROSITE" id="PS50109"/>
    </source>
</evidence>
<dbReference type="InterPro" id="IPR029151">
    <property type="entry name" value="Sensor-like_sf"/>
</dbReference>
<dbReference type="InterPro" id="IPR003594">
    <property type="entry name" value="HATPase_dom"/>
</dbReference>
<dbReference type="InterPro" id="IPR000014">
    <property type="entry name" value="PAS"/>
</dbReference>
<evidence type="ECO:0000256" key="3">
    <source>
        <dbReference type="ARBA" id="ARBA00012438"/>
    </source>
</evidence>
<keyword evidence="8" id="KW-0547">Nucleotide-binding</keyword>
<dbReference type="Pfam" id="PF14689">
    <property type="entry name" value="SPOB_a"/>
    <property type="match status" value="1"/>
</dbReference>
<dbReference type="InterPro" id="IPR033463">
    <property type="entry name" value="sCache_3"/>
</dbReference>
<accession>A0ABS7I2Y0</accession>
<dbReference type="PROSITE" id="PS50109">
    <property type="entry name" value="HIS_KIN"/>
    <property type="match status" value="1"/>
</dbReference>
<comment type="subcellular location">
    <subcellularLocation>
        <location evidence="2">Cell membrane</location>
        <topology evidence="2">Multi-pass membrane protein</topology>
    </subcellularLocation>
</comment>
<dbReference type="Pfam" id="PF02518">
    <property type="entry name" value="HATPase_c"/>
    <property type="match status" value="1"/>
</dbReference>
<feature type="transmembrane region" description="Helical" evidence="14">
    <location>
        <begin position="167"/>
        <end position="188"/>
    </location>
</feature>
<keyword evidence="17" id="KW-1185">Reference proteome</keyword>
<evidence type="ECO:0000313" key="16">
    <source>
        <dbReference type="EMBL" id="MBW9111700.1"/>
    </source>
</evidence>
<dbReference type="EC" id="2.7.13.3" evidence="3"/>
<dbReference type="InterPro" id="IPR005467">
    <property type="entry name" value="His_kinase_dom"/>
</dbReference>
<keyword evidence="11 14" id="KW-1133">Transmembrane helix</keyword>
<keyword evidence="13 14" id="KW-0472">Membrane</keyword>
<dbReference type="PANTHER" id="PTHR45436:SF5">
    <property type="entry name" value="SENSOR HISTIDINE KINASE TRCS"/>
    <property type="match status" value="1"/>
</dbReference>
<dbReference type="SUPFAM" id="SSF103190">
    <property type="entry name" value="Sensory domain-like"/>
    <property type="match status" value="1"/>
</dbReference>
<evidence type="ECO:0000256" key="12">
    <source>
        <dbReference type="ARBA" id="ARBA00023012"/>
    </source>
</evidence>
<evidence type="ECO:0000313" key="17">
    <source>
        <dbReference type="Proteomes" id="UP000777440"/>
    </source>
</evidence>
<evidence type="ECO:0000256" key="2">
    <source>
        <dbReference type="ARBA" id="ARBA00004651"/>
    </source>
</evidence>
<evidence type="ECO:0000256" key="5">
    <source>
        <dbReference type="ARBA" id="ARBA00022553"/>
    </source>
</evidence>
<dbReference type="SUPFAM" id="SSF55874">
    <property type="entry name" value="ATPase domain of HSP90 chaperone/DNA topoisomerase II/histidine kinase"/>
    <property type="match status" value="1"/>
</dbReference>
<dbReference type="Pfam" id="PF17203">
    <property type="entry name" value="sCache_3_2"/>
    <property type="match status" value="1"/>
</dbReference>
<dbReference type="SMART" id="SM00387">
    <property type="entry name" value="HATPase_c"/>
    <property type="match status" value="1"/>
</dbReference>
<protein>
    <recommendedName>
        <fullName evidence="3">histidine kinase</fullName>
        <ecNumber evidence="3">2.7.13.3</ecNumber>
    </recommendedName>
</protein>
<evidence type="ECO:0000256" key="6">
    <source>
        <dbReference type="ARBA" id="ARBA00022679"/>
    </source>
</evidence>
<gene>
    <name evidence="16" type="ORF">JNB61_18170</name>
</gene>
<dbReference type="Gene3D" id="3.30.565.10">
    <property type="entry name" value="Histidine kinase-like ATPase, C-terminal domain"/>
    <property type="match status" value="1"/>
</dbReference>
<dbReference type="InterPro" id="IPR050428">
    <property type="entry name" value="TCS_sensor_his_kinase"/>
</dbReference>
<keyword evidence="4" id="KW-1003">Cell membrane</keyword>
<evidence type="ECO:0000256" key="14">
    <source>
        <dbReference type="SAM" id="Phobius"/>
    </source>
</evidence>
<dbReference type="PRINTS" id="PR00344">
    <property type="entry name" value="BCTRLSENSOR"/>
</dbReference>
<dbReference type="InterPro" id="IPR035965">
    <property type="entry name" value="PAS-like_dom_sf"/>
</dbReference>
<feature type="domain" description="Histidine kinase" evidence="15">
    <location>
        <begin position="418"/>
        <end position="526"/>
    </location>
</feature>
<keyword evidence="12" id="KW-0902">Two-component regulatory system</keyword>
<dbReference type="SUPFAM" id="SSF55890">
    <property type="entry name" value="Sporulation response regulatory protein Spo0B"/>
    <property type="match status" value="1"/>
</dbReference>
<dbReference type="Proteomes" id="UP000777440">
    <property type="component" value="Unassembled WGS sequence"/>
</dbReference>
<keyword evidence="10" id="KW-0067">ATP-binding</keyword>
<dbReference type="EMBL" id="JAEUAX010000015">
    <property type="protein sequence ID" value="MBW9111700.1"/>
    <property type="molecule type" value="Genomic_DNA"/>
</dbReference>
<evidence type="ECO:0000256" key="11">
    <source>
        <dbReference type="ARBA" id="ARBA00022989"/>
    </source>
</evidence>
<evidence type="ECO:0000256" key="4">
    <source>
        <dbReference type="ARBA" id="ARBA00022475"/>
    </source>
</evidence>
<dbReference type="Gene3D" id="1.10.287.130">
    <property type="match status" value="1"/>
</dbReference>
<dbReference type="RefSeq" id="WP_220340584.1">
    <property type="nucleotide sequence ID" value="NZ_JAEUAX010000015.1"/>
</dbReference>
<dbReference type="InterPro" id="IPR036890">
    <property type="entry name" value="HATPase_C_sf"/>
</dbReference>
<evidence type="ECO:0000256" key="9">
    <source>
        <dbReference type="ARBA" id="ARBA00022777"/>
    </source>
</evidence>
<dbReference type="Gene3D" id="3.30.450.20">
    <property type="entry name" value="PAS domain"/>
    <property type="match status" value="2"/>
</dbReference>